<comment type="caution">
    <text evidence="2">The sequence shown here is derived from an EMBL/GenBank/DDBJ whole genome shotgun (WGS) entry which is preliminary data.</text>
</comment>
<protein>
    <submittedName>
        <fullName evidence="2">Uncharacterized protein</fullName>
    </submittedName>
</protein>
<keyword evidence="1" id="KW-0472">Membrane</keyword>
<dbReference type="InterPro" id="IPR004995">
    <property type="entry name" value="Spore_Ger"/>
</dbReference>
<keyword evidence="3" id="KW-1185">Reference proteome</keyword>
<reference evidence="2 3" key="1">
    <citation type="submission" date="2018-09" db="EMBL/GenBank/DDBJ databases">
        <title>Cohnella cavernae sp. nov., isolated from a karst cave.</title>
        <authorList>
            <person name="Zhu H."/>
        </authorList>
    </citation>
    <scope>NUCLEOTIDE SEQUENCE [LARGE SCALE GENOMIC DNA]</scope>
    <source>
        <strain evidence="2 3">K2E09-144</strain>
    </source>
</reference>
<proteinExistence type="predicted"/>
<evidence type="ECO:0000313" key="2">
    <source>
        <dbReference type="EMBL" id="RIE02701.1"/>
    </source>
</evidence>
<dbReference type="GO" id="GO:0016020">
    <property type="term" value="C:membrane"/>
    <property type="evidence" value="ECO:0007669"/>
    <property type="project" value="InterPro"/>
</dbReference>
<dbReference type="AlphaFoldDB" id="A0A398CTR2"/>
<dbReference type="GO" id="GO:0009847">
    <property type="term" value="P:spore germination"/>
    <property type="evidence" value="ECO:0007669"/>
    <property type="project" value="InterPro"/>
</dbReference>
<dbReference type="EMBL" id="QXJM01000039">
    <property type="protein sequence ID" value="RIE02701.1"/>
    <property type="molecule type" value="Genomic_DNA"/>
</dbReference>
<evidence type="ECO:0000313" key="3">
    <source>
        <dbReference type="Proteomes" id="UP000266340"/>
    </source>
</evidence>
<name>A0A398CTR2_9BACL</name>
<dbReference type="Pfam" id="PF03323">
    <property type="entry name" value="GerA"/>
    <property type="match status" value="1"/>
</dbReference>
<gene>
    <name evidence="2" type="ORF">D3H35_18775</name>
</gene>
<dbReference type="Proteomes" id="UP000266340">
    <property type="component" value="Unassembled WGS sequence"/>
</dbReference>
<evidence type="ECO:0000256" key="1">
    <source>
        <dbReference type="ARBA" id="ARBA00023136"/>
    </source>
</evidence>
<organism evidence="2 3">
    <name type="scientific">Cohnella faecalis</name>
    <dbReference type="NCBI Taxonomy" id="2315694"/>
    <lineage>
        <taxon>Bacteria</taxon>
        <taxon>Bacillati</taxon>
        <taxon>Bacillota</taxon>
        <taxon>Bacilli</taxon>
        <taxon>Bacillales</taxon>
        <taxon>Paenibacillaceae</taxon>
        <taxon>Cohnella</taxon>
    </lineage>
</organism>
<sequence>MAHTKPSNAAERSAKSEIALTNSLEANMSELRNVFVDCSDIVFHSFSMKDGTECGVVSVKGLSDTQALERQVIAPLLVMEWEGNDKSARRLFSRLPASSCQEYEKIGELADRLCVGYPVVLVDGRPRRTLSI</sequence>
<accession>A0A398CTR2</accession>
<dbReference type="OrthoDB" id="1726708at2"/>